<dbReference type="PANTHER" id="PTHR11808:SF15">
    <property type="entry name" value="CYSTATHIONINE GAMMA-LYASE"/>
    <property type="match status" value="1"/>
</dbReference>
<gene>
    <name evidence="6" type="ORF">I7V27_06350</name>
</gene>
<protein>
    <submittedName>
        <fullName evidence="6">PLP-dependent transferase</fullName>
    </submittedName>
</protein>
<evidence type="ECO:0000256" key="2">
    <source>
        <dbReference type="ARBA" id="ARBA00009077"/>
    </source>
</evidence>
<keyword evidence="6" id="KW-0808">Transferase</keyword>
<accession>A0AAP2EZ80</accession>
<evidence type="ECO:0000313" key="6">
    <source>
        <dbReference type="EMBL" id="MBL5934081.1"/>
    </source>
</evidence>
<dbReference type="Pfam" id="PF01053">
    <property type="entry name" value="Cys_Met_Meta_PP"/>
    <property type="match status" value="1"/>
</dbReference>
<comment type="caution">
    <text evidence="6">The sequence shown here is derived from an EMBL/GenBank/DDBJ whole genome shotgun (WGS) entry which is preliminary data.</text>
</comment>
<evidence type="ECO:0000313" key="7">
    <source>
        <dbReference type="Proteomes" id="UP000653275"/>
    </source>
</evidence>
<dbReference type="Gene3D" id="3.90.1150.10">
    <property type="entry name" value="Aspartate Aminotransferase, domain 1"/>
    <property type="match status" value="1"/>
</dbReference>
<name>A0AAP2EZ80_LELAM</name>
<dbReference type="CDD" id="cd00614">
    <property type="entry name" value="CGS_like"/>
    <property type="match status" value="1"/>
</dbReference>
<dbReference type="PANTHER" id="PTHR11808">
    <property type="entry name" value="TRANS-SULFURATION ENZYME FAMILY MEMBER"/>
    <property type="match status" value="1"/>
</dbReference>
<dbReference type="GO" id="GO:0019346">
    <property type="term" value="P:transsulfuration"/>
    <property type="evidence" value="ECO:0007669"/>
    <property type="project" value="InterPro"/>
</dbReference>
<dbReference type="GO" id="GO:0004123">
    <property type="term" value="F:cystathionine gamma-lyase activity"/>
    <property type="evidence" value="ECO:0007669"/>
    <property type="project" value="TreeGrafter"/>
</dbReference>
<sequence length="381" mass="41288">MKTLATLSVHSGEFDDQHGAVMPPIYATSTFAQPSPGNHTGYEYSRSGNPTRYALETAIAELESGTRGFAFASGLAAIATVLELLDKDSHVVAIDDVYGGTYRLIENVRKRSSGLQVSWVEPGDLAGIEAAIRPETKMIWVETPTNPLLKLADLAGIADIARRHNIISVADNTFASPVIHRPLEFGFDIVVHSATKYLNGHSDVVAGLAVVGSNSALAEKLGYMQNAIGGVLDPFSSFLTLRGIRTLALRMEKHSANALAIAQRLEQHPQIEKVWFPWLESHPHYQLARTQMALPGGMISMVVKGDAQRATDTIRKLKLFTLAESLGGVESLVSQPYSMTHASIPLEQRLAKGIVPQLIRLSVGIEDVNDLIADLEHALTI</sequence>
<dbReference type="EMBL" id="JAENMS010000002">
    <property type="protein sequence ID" value="MBL5934081.1"/>
    <property type="molecule type" value="Genomic_DNA"/>
</dbReference>
<dbReference type="AlphaFoldDB" id="A0AAP2EZ80"/>
<dbReference type="GO" id="GO:0030170">
    <property type="term" value="F:pyridoxal phosphate binding"/>
    <property type="evidence" value="ECO:0007669"/>
    <property type="project" value="InterPro"/>
</dbReference>
<dbReference type="GO" id="GO:0019343">
    <property type="term" value="P:cysteine biosynthetic process via cystathionine"/>
    <property type="evidence" value="ECO:0007669"/>
    <property type="project" value="TreeGrafter"/>
</dbReference>
<dbReference type="FunFam" id="3.40.640.10:FF:000009">
    <property type="entry name" value="Cystathionine gamma-synthase homolog"/>
    <property type="match status" value="1"/>
</dbReference>
<dbReference type="InterPro" id="IPR015421">
    <property type="entry name" value="PyrdxlP-dep_Trfase_major"/>
</dbReference>
<dbReference type="FunFam" id="3.90.1150.10:FF:000008">
    <property type="entry name" value="Cystathionine gamma-synthase"/>
    <property type="match status" value="1"/>
</dbReference>
<dbReference type="InterPro" id="IPR000277">
    <property type="entry name" value="Cys/Met-Metab_PyrdxlP-dep_enz"/>
</dbReference>
<evidence type="ECO:0000256" key="4">
    <source>
        <dbReference type="PIRSR" id="PIRSR001434-2"/>
    </source>
</evidence>
<dbReference type="GO" id="GO:0003962">
    <property type="term" value="F:cystathionine gamma-synthase activity"/>
    <property type="evidence" value="ECO:0007669"/>
    <property type="project" value="TreeGrafter"/>
</dbReference>
<comment type="cofactor">
    <cofactor evidence="1 5">
        <name>pyridoxal 5'-phosphate</name>
        <dbReference type="ChEBI" id="CHEBI:597326"/>
    </cofactor>
</comment>
<organism evidence="6 7">
    <name type="scientific">Lelliottia amnigena</name>
    <name type="common">Enterobacter amnigenus</name>
    <dbReference type="NCBI Taxonomy" id="61646"/>
    <lineage>
        <taxon>Bacteria</taxon>
        <taxon>Pseudomonadati</taxon>
        <taxon>Pseudomonadota</taxon>
        <taxon>Gammaproteobacteria</taxon>
        <taxon>Enterobacterales</taxon>
        <taxon>Enterobacteriaceae</taxon>
        <taxon>Lelliottia</taxon>
    </lineage>
</organism>
<proteinExistence type="inferred from homology"/>
<keyword evidence="3 4" id="KW-0663">Pyridoxal phosphate</keyword>
<evidence type="ECO:0000256" key="3">
    <source>
        <dbReference type="ARBA" id="ARBA00022898"/>
    </source>
</evidence>
<reference evidence="6" key="1">
    <citation type="submission" date="2020-12" db="EMBL/GenBank/DDBJ databases">
        <title>Draft genome sequence of Enterobacter spp., Lelliottia spp. and Serratia spp. isolated from drinking water reservoirs and lakes.</title>
        <authorList>
            <person name="Reitter C."/>
            <person name="Neuhaus K."/>
            <person name="Huegler M."/>
        </authorList>
    </citation>
    <scope>NUCLEOTIDE SEQUENCE</scope>
    <source>
        <strain evidence="6">TZW15</strain>
    </source>
</reference>
<feature type="modified residue" description="N6-(pyridoxal phosphate)lysine" evidence="4">
    <location>
        <position position="196"/>
    </location>
</feature>
<dbReference type="PROSITE" id="PS00868">
    <property type="entry name" value="CYS_MET_METAB_PP"/>
    <property type="match status" value="1"/>
</dbReference>
<dbReference type="GO" id="GO:0005737">
    <property type="term" value="C:cytoplasm"/>
    <property type="evidence" value="ECO:0007669"/>
    <property type="project" value="TreeGrafter"/>
</dbReference>
<dbReference type="RefSeq" id="WP_131489395.1">
    <property type="nucleotide sequence ID" value="NZ_JAENMR010000002.1"/>
</dbReference>
<comment type="similarity">
    <text evidence="2 5">Belongs to the trans-sulfuration enzymes family.</text>
</comment>
<evidence type="ECO:0000256" key="5">
    <source>
        <dbReference type="RuleBase" id="RU362118"/>
    </source>
</evidence>
<dbReference type="Proteomes" id="UP000653275">
    <property type="component" value="Unassembled WGS sequence"/>
</dbReference>
<dbReference type="InterPro" id="IPR015422">
    <property type="entry name" value="PyrdxlP-dep_Trfase_small"/>
</dbReference>
<dbReference type="SUPFAM" id="SSF53383">
    <property type="entry name" value="PLP-dependent transferases"/>
    <property type="match status" value="1"/>
</dbReference>
<evidence type="ECO:0000256" key="1">
    <source>
        <dbReference type="ARBA" id="ARBA00001933"/>
    </source>
</evidence>
<dbReference type="InterPro" id="IPR054542">
    <property type="entry name" value="Cys_met_metab_PP"/>
</dbReference>
<dbReference type="InterPro" id="IPR015424">
    <property type="entry name" value="PyrdxlP-dep_Trfase"/>
</dbReference>
<dbReference type="Gene3D" id="3.40.640.10">
    <property type="entry name" value="Type I PLP-dependent aspartate aminotransferase-like (Major domain)"/>
    <property type="match status" value="1"/>
</dbReference>
<dbReference type="PIRSF" id="PIRSF001434">
    <property type="entry name" value="CGS"/>
    <property type="match status" value="1"/>
</dbReference>